<dbReference type="InterPro" id="IPR045875">
    <property type="entry name" value="NTF2"/>
</dbReference>
<accession>A0A4T0J5J9</accession>
<evidence type="ECO:0000313" key="3">
    <source>
        <dbReference type="Proteomes" id="UP000310689"/>
    </source>
</evidence>
<dbReference type="InterPro" id="IPR018222">
    <property type="entry name" value="Nuclear_transport_factor_2_euk"/>
</dbReference>
<dbReference type="PROSITE" id="PS50177">
    <property type="entry name" value="NTF2_DOMAIN"/>
    <property type="match status" value="1"/>
</dbReference>
<dbReference type="EMBL" id="SPOI01000077">
    <property type="protein sequence ID" value="TIB38040.1"/>
    <property type="molecule type" value="Genomic_DNA"/>
</dbReference>
<evidence type="ECO:0000259" key="1">
    <source>
        <dbReference type="PROSITE" id="PS50177"/>
    </source>
</evidence>
<dbReference type="SUPFAM" id="SSF54427">
    <property type="entry name" value="NTF2-like"/>
    <property type="match status" value="1"/>
</dbReference>
<dbReference type="Pfam" id="PF02136">
    <property type="entry name" value="NTF2"/>
    <property type="match status" value="1"/>
</dbReference>
<dbReference type="Gene3D" id="3.10.450.50">
    <property type="match status" value="1"/>
</dbReference>
<comment type="caution">
    <text evidence="2">The sequence shown here is derived from an EMBL/GenBank/DDBJ whole genome shotgun (WGS) entry which is preliminary data.</text>
</comment>
<dbReference type="Proteomes" id="UP000310689">
    <property type="component" value="Unassembled WGS sequence"/>
</dbReference>
<feature type="domain" description="NTF2" evidence="1">
    <location>
        <begin position="15"/>
        <end position="170"/>
    </location>
</feature>
<reference evidence="2 3" key="1">
    <citation type="submission" date="2019-03" db="EMBL/GenBank/DDBJ databases">
        <title>Sequencing 23 genomes of Wallemia ichthyophaga.</title>
        <authorList>
            <person name="Gostincar C."/>
        </authorList>
    </citation>
    <scope>NUCLEOTIDE SEQUENCE [LARGE SCALE GENOMIC DNA]</scope>
    <source>
        <strain evidence="2 3">EXF-6200</strain>
    </source>
</reference>
<gene>
    <name evidence="2" type="ORF">E3P86_01874</name>
</gene>
<dbReference type="GO" id="GO:0006913">
    <property type="term" value="P:nucleocytoplasmic transport"/>
    <property type="evidence" value="ECO:0007669"/>
    <property type="project" value="InterPro"/>
</dbReference>
<organism evidence="2 3">
    <name type="scientific">Wallemia ichthyophaga</name>
    <dbReference type="NCBI Taxonomy" id="245174"/>
    <lineage>
        <taxon>Eukaryota</taxon>
        <taxon>Fungi</taxon>
        <taxon>Dikarya</taxon>
        <taxon>Basidiomycota</taxon>
        <taxon>Wallemiomycotina</taxon>
        <taxon>Wallemiomycetes</taxon>
        <taxon>Wallemiales</taxon>
        <taxon>Wallemiaceae</taxon>
        <taxon>Wallemia</taxon>
    </lineage>
</organism>
<evidence type="ECO:0000313" key="2">
    <source>
        <dbReference type="EMBL" id="TIB38040.1"/>
    </source>
</evidence>
<proteinExistence type="predicted"/>
<sequence length="190" mass="21402">MTNNKDSAVNFANDTSESFVESYYKAYDLDREKVSQLYRPSSAIVYNGTPVQGVENVHNLFMSIPASQHEIQSWDTHPIQGGFVWQIRSDILIKHQDVITPNAPVPPSILLNVTGLVAHGAAAINALSDGKSLGSKKNKEIILLPRTFSQNFILRNENDNWFIMCRLFDNKKRKVLMNVTKTADCFRFVG</sequence>
<protein>
    <recommendedName>
        <fullName evidence="1">NTF2 domain-containing protein</fullName>
    </recommendedName>
</protein>
<dbReference type="AlphaFoldDB" id="A0A4T0J5J9"/>
<name>A0A4T0J5J9_WALIC</name>
<dbReference type="PANTHER" id="PTHR12612">
    <property type="entry name" value="NUCLEAR TRANSPORT FACTOR 2"/>
    <property type="match status" value="1"/>
</dbReference>
<dbReference type="InterPro" id="IPR032710">
    <property type="entry name" value="NTF2-like_dom_sf"/>
</dbReference>
<dbReference type="InterPro" id="IPR002075">
    <property type="entry name" value="NTF2_dom"/>
</dbReference>